<dbReference type="Proteomes" id="UP000321197">
    <property type="component" value="Unassembled WGS sequence"/>
</dbReference>
<comment type="similarity">
    <text evidence="2">Belongs to the EamA transporter family.</text>
</comment>
<dbReference type="InterPro" id="IPR000620">
    <property type="entry name" value="EamA_dom"/>
</dbReference>
<comment type="subcellular location">
    <subcellularLocation>
        <location evidence="1">Membrane</location>
        <topology evidence="1">Multi-pass membrane protein</topology>
    </subcellularLocation>
</comment>
<dbReference type="PANTHER" id="PTHR32322:SF2">
    <property type="entry name" value="EAMA DOMAIN-CONTAINING PROTEIN"/>
    <property type="match status" value="1"/>
</dbReference>
<dbReference type="RefSeq" id="WP_119342365.1">
    <property type="nucleotide sequence ID" value="NZ_BJXL01000163.1"/>
</dbReference>
<feature type="transmembrane region" description="Helical" evidence="6">
    <location>
        <begin position="247"/>
        <end position="267"/>
    </location>
</feature>
<dbReference type="AlphaFoldDB" id="A0A511R627"/>
<evidence type="ECO:0000313" key="8">
    <source>
        <dbReference type="EMBL" id="GEM85035.1"/>
    </source>
</evidence>
<feature type="transmembrane region" description="Helical" evidence="6">
    <location>
        <begin position="156"/>
        <end position="175"/>
    </location>
</feature>
<organism evidence="8 9">
    <name type="scientific">Meiothermus hypogaeus NBRC 106114</name>
    <dbReference type="NCBI Taxonomy" id="1227553"/>
    <lineage>
        <taxon>Bacteria</taxon>
        <taxon>Thermotogati</taxon>
        <taxon>Deinococcota</taxon>
        <taxon>Deinococci</taxon>
        <taxon>Thermales</taxon>
        <taxon>Thermaceae</taxon>
        <taxon>Meiothermus</taxon>
    </lineage>
</organism>
<feature type="transmembrane region" description="Helical" evidence="6">
    <location>
        <begin position="82"/>
        <end position="100"/>
    </location>
</feature>
<name>A0A511R627_9DEIN</name>
<comment type="caution">
    <text evidence="8">The sequence shown here is derived from an EMBL/GenBank/DDBJ whole genome shotgun (WGS) entry which is preliminary data.</text>
</comment>
<protein>
    <submittedName>
        <fullName evidence="8">Drug/metabolite exporter YedA</fullName>
    </submittedName>
</protein>
<feature type="transmembrane region" description="Helical" evidence="6">
    <location>
        <begin position="43"/>
        <end position="61"/>
    </location>
</feature>
<evidence type="ECO:0000259" key="7">
    <source>
        <dbReference type="Pfam" id="PF00892"/>
    </source>
</evidence>
<evidence type="ECO:0000256" key="5">
    <source>
        <dbReference type="ARBA" id="ARBA00023136"/>
    </source>
</evidence>
<gene>
    <name evidence="8" type="ORF">MHY01S_32010</name>
</gene>
<sequence>MVQPSLARPHNPLLVLLSLLALYFIWGSTYLAIHYAVQGFPPFLGSAIRFLLAGGTLYVFLRGRGMPTPTPAEWGGAARVGILLMGGGMGGVMLASSLGVASSLTAIFPAATPLLVVLFSGLWGRWPHRTEWVGLLVGFAGVVLLSLEGSLRSNPVATLILACAPLCWAFGTAWSRHLPLPSGLMTSATQMLSGGLFLLGLSLVMGERMIQMPGLGAILALLYLTVFGSLVAYSAFTYLLDTVRPALATSYAYVNPVVAVLLGVFIAHEKLDIYTFIALPIILLGVALVAVVRK</sequence>
<keyword evidence="5 6" id="KW-0472">Membrane</keyword>
<evidence type="ECO:0000256" key="2">
    <source>
        <dbReference type="ARBA" id="ARBA00007362"/>
    </source>
</evidence>
<proteinExistence type="inferred from homology"/>
<dbReference type="Pfam" id="PF00892">
    <property type="entry name" value="EamA"/>
    <property type="match status" value="2"/>
</dbReference>
<dbReference type="SUPFAM" id="SSF103481">
    <property type="entry name" value="Multidrug resistance efflux transporter EmrE"/>
    <property type="match status" value="2"/>
</dbReference>
<feature type="transmembrane region" description="Helical" evidence="6">
    <location>
        <begin position="132"/>
        <end position="150"/>
    </location>
</feature>
<keyword evidence="3 6" id="KW-0812">Transmembrane</keyword>
<dbReference type="EMBL" id="BJXL01000163">
    <property type="protein sequence ID" value="GEM85035.1"/>
    <property type="molecule type" value="Genomic_DNA"/>
</dbReference>
<feature type="transmembrane region" description="Helical" evidence="6">
    <location>
        <begin position="12"/>
        <end position="37"/>
    </location>
</feature>
<feature type="domain" description="EamA" evidence="7">
    <location>
        <begin position="159"/>
        <end position="290"/>
    </location>
</feature>
<dbReference type="NCBIfam" id="NF008432">
    <property type="entry name" value="PRK11272.1"/>
    <property type="match status" value="1"/>
</dbReference>
<feature type="transmembrane region" description="Helical" evidence="6">
    <location>
        <begin position="217"/>
        <end position="240"/>
    </location>
</feature>
<evidence type="ECO:0000256" key="3">
    <source>
        <dbReference type="ARBA" id="ARBA00022692"/>
    </source>
</evidence>
<reference evidence="8 9" key="1">
    <citation type="submission" date="2019-07" db="EMBL/GenBank/DDBJ databases">
        <title>Whole genome shotgun sequence of Meiothermus hypogaeus NBRC 106114.</title>
        <authorList>
            <person name="Hosoyama A."/>
            <person name="Uohara A."/>
            <person name="Ohji S."/>
            <person name="Ichikawa N."/>
        </authorList>
    </citation>
    <scope>NUCLEOTIDE SEQUENCE [LARGE SCALE GENOMIC DNA]</scope>
    <source>
        <strain evidence="8 9">NBRC 106114</strain>
    </source>
</reference>
<feature type="transmembrane region" description="Helical" evidence="6">
    <location>
        <begin position="106"/>
        <end position="125"/>
    </location>
</feature>
<dbReference type="InterPro" id="IPR050638">
    <property type="entry name" value="AA-Vitamin_Transporters"/>
</dbReference>
<keyword evidence="4 6" id="KW-1133">Transmembrane helix</keyword>
<dbReference type="InterPro" id="IPR037185">
    <property type="entry name" value="EmrE-like"/>
</dbReference>
<evidence type="ECO:0000256" key="1">
    <source>
        <dbReference type="ARBA" id="ARBA00004141"/>
    </source>
</evidence>
<feature type="domain" description="EamA" evidence="7">
    <location>
        <begin position="16"/>
        <end position="146"/>
    </location>
</feature>
<accession>A0A511R627</accession>
<feature type="transmembrane region" description="Helical" evidence="6">
    <location>
        <begin position="273"/>
        <end position="292"/>
    </location>
</feature>
<evidence type="ECO:0000256" key="6">
    <source>
        <dbReference type="SAM" id="Phobius"/>
    </source>
</evidence>
<feature type="transmembrane region" description="Helical" evidence="6">
    <location>
        <begin position="187"/>
        <end position="205"/>
    </location>
</feature>
<dbReference type="OrthoDB" id="9812547at2"/>
<evidence type="ECO:0000313" key="9">
    <source>
        <dbReference type="Proteomes" id="UP000321197"/>
    </source>
</evidence>
<evidence type="ECO:0000256" key="4">
    <source>
        <dbReference type="ARBA" id="ARBA00022989"/>
    </source>
</evidence>
<dbReference type="GO" id="GO:0016020">
    <property type="term" value="C:membrane"/>
    <property type="evidence" value="ECO:0007669"/>
    <property type="project" value="UniProtKB-SubCell"/>
</dbReference>
<dbReference type="PANTHER" id="PTHR32322">
    <property type="entry name" value="INNER MEMBRANE TRANSPORTER"/>
    <property type="match status" value="1"/>
</dbReference>